<dbReference type="PANTHER" id="PTHR30298:SF0">
    <property type="entry name" value="PROTEIN YBFL-RELATED"/>
    <property type="match status" value="1"/>
</dbReference>
<dbReference type="NCBIfam" id="NF033564">
    <property type="entry name" value="transpos_ISAs1"/>
    <property type="match status" value="1"/>
</dbReference>
<sequence>MNKCLSIPKYFANLTDHRRYNRRHKLIDIITIAICAVICNAEGFEHIAEFGHAKYDWFKRFLELPHGIPSADTFERVFTIIDPKEFKACFMQWVKAISQLAKGEVIAVDGKTLRRSHDKSNGKAAIHMVSAWACANGIVLGQVKTEEKSNEITAIPELLKMLEIKGCIVTIDAMGCQKRICETIIEKEADYVLSLKGNHGHLHDDVQAYFQDLKQNEFKDAAFGYHETIDGEHGRIEIRKYWTSSDITWLQGKENWRNLETICMVERERRFADRTENETSYYIGSLANNAEKYSNAIRSHWGIENSLHWILDVSFNEDGSRIRKGNAPDNFAVLRHIALNLIKKETSLKKSIKCKRLRAGWDENYLSTILAAG</sequence>
<dbReference type="GO" id="GO:0003677">
    <property type="term" value="F:DNA binding"/>
    <property type="evidence" value="ECO:0007669"/>
    <property type="project" value="InterPro"/>
</dbReference>
<dbReference type="GO" id="GO:0006313">
    <property type="term" value="P:DNA transposition"/>
    <property type="evidence" value="ECO:0007669"/>
    <property type="project" value="InterPro"/>
</dbReference>
<proteinExistence type="predicted"/>
<dbReference type="InterPro" id="IPR002559">
    <property type="entry name" value="Transposase_11"/>
</dbReference>
<feature type="domain" description="Transposase IS4-like" evidence="1">
    <location>
        <begin position="102"/>
        <end position="341"/>
    </location>
</feature>
<dbReference type="Pfam" id="PF01609">
    <property type="entry name" value="DDE_Tnp_1"/>
    <property type="match status" value="1"/>
</dbReference>
<dbReference type="InterPro" id="IPR051698">
    <property type="entry name" value="Transposase_11-like"/>
</dbReference>
<dbReference type="PANTHER" id="PTHR30298">
    <property type="entry name" value="H REPEAT-ASSOCIATED PREDICTED TRANSPOSASE"/>
    <property type="match status" value="1"/>
</dbReference>
<organism evidence="3 4">
    <name type="scientific">Desulfosarcina ovata subsp. ovata</name>
    <dbReference type="NCBI Taxonomy" id="2752305"/>
    <lineage>
        <taxon>Bacteria</taxon>
        <taxon>Pseudomonadati</taxon>
        <taxon>Thermodesulfobacteriota</taxon>
        <taxon>Desulfobacteria</taxon>
        <taxon>Desulfobacterales</taxon>
        <taxon>Desulfosarcinaceae</taxon>
        <taxon>Desulfosarcina</taxon>
    </lineage>
</organism>
<evidence type="ECO:0000313" key="4">
    <source>
        <dbReference type="Proteomes" id="UP000422108"/>
    </source>
</evidence>
<keyword evidence="4" id="KW-1185">Reference proteome</keyword>
<name>A0A5K8AGV6_9BACT</name>
<dbReference type="EMBL" id="AP021879">
    <property type="protein sequence ID" value="BBO91739.1"/>
    <property type="molecule type" value="Genomic_DNA"/>
</dbReference>
<dbReference type="Pfam" id="PF13808">
    <property type="entry name" value="DDE_Tnp_1_assoc"/>
    <property type="match status" value="1"/>
</dbReference>
<dbReference type="GO" id="GO:0004803">
    <property type="term" value="F:transposase activity"/>
    <property type="evidence" value="ECO:0007669"/>
    <property type="project" value="InterPro"/>
</dbReference>
<dbReference type="Proteomes" id="UP000422108">
    <property type="component" value="Chromosome"/>
</dbReference>
<accession>A0A5K8AGV6</accession>
<feature type="domain" description="H repeat-associated protein N-terminal" evidence="2">
    <location>
        <begin position="10"/>
        <end position="94"/>
    </location>
</feature>
<dbReference type="InterPro" id="IPR032806">
    <property type="entry name" value="YbfD_N"/>
</dbReference>
<dbReference type="AlphaFoldDB" id="A0A5K8AGV6"/>
<reference evidence="3 4" key="1">
    <citation type="submission" date="2019-11" db="EMBL/GenBank/DDBJ databases">
        <title>Comparative genomics of hydrocarbon-degrading Desulfosarcina strains.</title>
        <authorList>
            <person name="Watanabe M."/>
            <person name="Kojima H."/>
            <person name="Fukui M."/>
        </authorList>
    </citation>
    <scope>NUCLEOTIDE SEQUENCE [LARGE SCALE GENOMIC DNA]</scope>
    <source>
        <strain evidence="4">oXyS1</strain>
    </source>
</reference>
<dbReference type="InterPro" id="IPR047647">
    <property type="entry name" value="ISAs1_transpos"/>
</dbReference>
<evidence type="ECO:0000259" key="1">
    <source>
        <dbReference type="Pfam" id="PF01609"/>
    </source>
</evidence>
<evidence type="ECO:0000259" key="2">
    <source>
        <dbReference type="Pfam" id="PF13808"/>
    </source>
</evidence>
<dbReference type="RefSeq" id="WP_155312601.1">
    <property type="nucleotide sequence ID" value="NZ_AP021879.1"/>
</dbReference>
<gene>
    <name evidence="3" type="primary">yncI</name>
    <name evidence="3" type="ORF">DSCOOX_49190</name>
</gene>
<evidence type="ECO:0000313" key="3">
    <source>
        <dbReference type="EMBL" id="BBO91739.1"/>
    </source>
</evidence>
<protein>
    <submittedName>
        <fullName evidence="3">Putative transposase YncI</fullName>
    </submittedName>
</protein>